<accession>A0A7S2UTU0</accession>
<protein>
    <submittedName>
        <fullName evidence="2">Uncharacterized protein</fullName>
    </submittedName>
</protein>
<feature type="region of interest" description="Disordered" evidence="1">
    <location>
        <begin position="106"/>
        <end position="193"/>
    </location>
</feature>
<feature type="compositionally biased region" description="Basic and acidic residues" evidence="1">
    <location>
        <begin position="53"/>
        <end position="67"/>
    </location>
</feature>
<feature type="compositionally biased region" description="Polar residues" evidence="1">
    <location>
        <begin position="114"/>
        <end position="128"/>
    </location>
</feature>
<proteinExistence type="predicted"/>
<gene>
    <name evidence="2" type="ORF">ASEP1449_LOCUS19729</name>
</gene>
<name>A0A7S2UTU0_9STRA</name>
<feature type="region of interest" description="Disordered" evidence="1">
    <location>
        <begin position="232"/>
        <end position="262"/>
    </location>
</feature>
<feature type="compositionally biased region" description="Acidic residues" evidence="1">
    <location>
        <begin position="147"/>
        <end position="160"/>
    </location>
</feature>
<feature type="compositionally biased region" description="Low complexity" evidence="1">
    <location>
        <begin position="19"/>
        <end position="48"/>
    </location>
</feature>
<feature type="compositionally biased region" description="Polar residues" evidence="1">
    <location>
        <begin position="245"/>
        <end position="262"/>
    </location>
</feature>
<evidence type="ECO:0000256" key="1">
    <source>
        <dbReference type="SAM" id="MobiDB-lite"/>
    </source>
</evidence>
<reference evidence="2" key="1">
    <citation type="submission" date="2021-01" db="EMBL/GenBank/DDBJ databases">
        <authorList>
            <person name="Corre E."/>
            <person name="Pelletier E."/>
            <person name="Niang G."/>
            <person name="Scheremetjew M."/>
            <person name="Finn R."/>
            <person name="Kale V."/>
            <person name="Holt S."/>
            <person name="Cochrane G."/>
            <person name="Meng A."/>
            <person name="Brown T."/>
            <person name="Cohen L."/>
        </authorList>
    </citation>
    <scope>NUCLEOTIDE SEQUENCE</scope>
    <source>
        <strain evidence="2">CCMP2084</strain>
    </source>
</reference>
<evidence type="ECO:0000313" key="2">
    <source>
        <dbReference type="EMBL" id="CAD9827894.1"/>
    </source>
</evidence>
<sequence>MSAYALPGSFFPPLPFIGSASSSNKSDESSSPPKLTSSSSSRFWPFSSDADTNTEKKREALHKDTDVSHSASRTVDEQSSENNTTSELGIAIKSAKIDPVRLVRAVMRAPKTAPRNNAQERSPKPLSSETKESLPCNVNRSLRASYEEDESDSDDDDYDYDYNQSSSDRQYTNNNTALGPSIESPVSSQEAHETDAIEFELSICFNGRKYTATRTLPSFVKLRDELMRELRKKSSPCKHGKRDMMSNTQIEGNSSTSRTRQSLAEVSLNNAPQTIGEESESHRDSQINLEEEMEIREIFIPELPIGSSQSAVDGSSSSLSEFAKEELLAVGGSALAFGRAGFSMLQSMMGSYCPAMECWLRQVADIVPPSSSPILTKFLWEPLTTTISGNAVSRNREPSKSSMYAGKRSSMKSFATLDSINEDDYDCEDVDEADHDEACIF</sequence>
<organism evidence="2">
    <name type="scientific">Attheya septentrionalis</name>
    <dbReference type="NCBI Taxonomy" id="420275"/>
    <lineage>
        <taxon>Eukaryota</taxon>
        <taxon>Sar</taxon>
        <taxon>Stramenopiles</taxon>
        <taxon>Ochrophyta</taxon>
        <taxon>Bacillariophyta</taxon>
        <taxon>Coscinodiscophyceae</taxon>
        <taxon>Chaetocerotophycidae</taxon>
        <taxon>Chaetocerotales</taxon>
        <taxon>Attheyaceae</taxon>
        <taxon>Attheya</taxon>
    </lineage>
</organism>
<dbReference type="EMBL" id="HBHQ01029085">
    <property type="protein sequence ID" value="CAD9827894.1"/>
    <property type="molecule type" value="Transcribed_RNA"/>
</dbReference>
<dbReference type="AlphaFoldDB" id="A0A7S2UTU0"/>
<feature type="compositionally biased region" description="Polar residues" evidence="1">
    <location>
        <begin position="169"/>
        <end position="189"/>
    </location>
</feature>
<feature type="region of interest" description="Disordered" evidence="1">
    <location>
        <begin position="1"/>
        <end position="93"/>
    </location>
</feature>
<feature type="compositionally biased region" description="Basic residues" evidence="1">
    <location>
        <begin position="232"/>
        <end position="241"/>
    </location>
</feature>